<proteinExistence type="predicted"/>
<organism evidence="1 2">
    <name type="scientific">Streptococcus macedonicus</name>
    <name type="common">Streptococcus gallolyticus macedonicus</name>
    <dbReference type="NCBI Taxonomy" id="59310"/>
    <lineage>
        <taxon>Bacteria</taxon>
        <taxon>Bacillati</taxon>
        <taxon>Bacillota</taxon>
        <taxon>Bacilli</taxon>
        <taxon>Lactobacillales</taxon>
        <taxon>Streptococcaceae</taxon>
        <taxon>Streptococcus</taxon>
    </lineage>
</organism>
<evidence type="ECO:0000313" key="1">
    <source>
        <dbReference type="EMBL" id="WAK62440.1"/>
    </source>
</evidence>
<reference evidence="1" key="2">
    <citation type="submission" date="2022-11" db="EMBL/GenBank/DDBJ databases">
        <authorList>
            <person name="Johnson J.D."/>
        </authorList>
    </citation>
    <scope>NUCLEOTIDE SEQUENCE</scope>
    <source>
        <strain evidence="1">E37</strain>
    </source>
</reference>
<accession>A0AA47ILS5</accession>
<protein>
    <submittedName>
        <fullName evidence="1">Uncharacterized protein</fullName>
    </submittedName>
</protein>
<reference evidence="1" key="1">
    <citation type="submission" date="2022-11" db="EMBL/GenBank/DDBJ databases">
        <title>Streptococcus macedonicus and Acinetobacter baumannii: co-inhabitants of the cheese production environment.</title>
        <authorList>
            <person name="Johnson J."/>
        </authorList>
    </citation>
    <scope>NUCLEOTIDE SEQUENCE</scope>
    <source>
        <strain evidence="1">E37</strain>
    </source>
</reference>
<gene>
    <name evidence="1" type="ORF">OQG81_06755</name>
</gene>
<sequence>MSEKATKIPQIRFDGYTDAWEQRKLGEMGSTYTGLSGKTKEDFGHGNAKFIRAPLKTSQKTYKMR</sequence>
<dbReference type="AlphaFoldDB" id="A0AA47ILS5"/>
<dbReference type="RefSeq" id="WP_269441519.1">
    <property type="nucleotide sequence ID" value="NZ_CP113440.1"/>
</dbReference>
<dbReference type="EMBL" id="CP113440">
    <property type="protein sequence ID" value="WAK62440.1"/>
    <property type="molecule type" value="Genomic_DNA"/>
</dbReference>
<name>A0AA47ILS5_STRMC</name>
<dbReference type="REBASE" id="680646">
    <property type="entry name" value="S2.SmaE37ORF6740P"/>
</dbReference>
<dbReference type="SUPFAM" id="SSF116734">
    <property type="entry name" value="DNA methylase specificity domain"/>
    <property type="match status" value="1"/>
</dbReference>
<dbReference type="Proteomes" id="UP001156410">
    <property type="component" value="Chromosome"/>
</dbReference>
<evidence type="ECO:0000313" key="2">
    <source>
        <dbReference type="Proteomes" id="UP001156410"/>
    </source>
</evidence>